<evidence type="ECO:0000256" key="1">
    <source>
        <dbReference type="SAM" id="Phobius"/>
    </source>
</evidence>
<dbReference type="Proteomes" id="UP001176940">
    <property type="component" value="Unassembled WGS sequence"/>
</dbReference>
<dbReference type="EMBL" id="CAUEEQ010019385">
    <property type="protein sequence ID" value="CAJ0941862.1"/>
    <property type="molecule type" value="Genomic_DNA"/>
</dbReference>
<sequence length="103" mass="11852">MNELGPTCAYQPKNKSKRPCEDDGGSWNVWAGLSCALLVLLVISAVFNIRQFWSCRGNHNDWTYSYHQLREMNGNVDVPDMYETCDLYHPDPDVDTTHNEIRS</sequence>
<proteinExistence type="predicted"/>
<evidence type="ECO:0000313" key="3">
    <source>
        <dbReference type="Proteomes" id="UP001176940"/>
    </source>
</evidence>
<feature type="transmembrane region" description="Helical" evidence="1">
    <location>
        <begin position="27"/>
        <end position="49"/>
    </location>
</feature>
<keyword evidence="1" id="KW-1133">Transmembrane helix</keyword>
<evidence type="ECO:0000313" key="2">
    <source>
        <dbReference type="EMBL" id="CAJ0941862.1"/>
    </source>
</evidence>
<organism evidence="2 3">
    <name type="scientific">Ranitomeya imitator</name>
    <name type="common">mimic poison frog</name>
    <dbReference type="NCBI Taxonomy" id="111125"/>
    <lineage>
        <taxon>Eukaryota</taxon>
        <taxon>Metazoa</taxon>
        <taxon>Chordata</taxon>
        <taxon>Craniata</taxon>
        <taxon>Vertebrata</taxon>
        <taxon>Euteleostomi</taxon>
        <taxon>Amphibia</taxon>
        <taxon>Batrachia</taxon>
        <taxon>Anura</taxon>
        <taxon>Neobatrachia</taxon>
        <taxon>Hyloidea</taxon>
        <taxon>Dendrobatidae</taxon>
        <taxon>Dendrobatinae</taxon>
        <taxon>Ranitomeya</taxon>
    </lineage>
</organism>
<gene>
    <name evidence="2" type="ORF">RIMI_LOCUS9374065</name>
</gene>
<keyword evidence="1" id="KW-0812">Transmembrane</keyword>
<reference evidence="2" key="1">
    <citation type="submission" date="2023-07" db="EMBL/GenBank/DDBJ databases">
        <authorList>
            <person name="Stuckert A."/>
        </authorList>
    </citation>
    <scope>NUCLEOTIDE SEQUENCE</scope>
</reference>
<protein>
    <submittedName>
        <fullName evidence="2">Uncharacterized protein</fullName>
    </submittedName>
</protein>
<accession>A0ABN9LKH7</accession>
<name>A0ABN9LKH7_9NEOB</name>
<keyword evidence="1" id="KW-0472">Membrane</keyword>
<comment type="caution">
    <text evidence="2">The sequence shown here is derived from an EMBL/GenBank/DDBJ whole genome shotgun (WGS) entry which is preliminary data.</text>
</comment>
<keyword evidence="3" id="KW-1185">Reference proteome</keyword>